<dbReference type="PaxDb" id="55529-EKX31823"/>
<dbReference type="RefSeq" id="XP_005818803.1">
    <property type="nucleotide sequence ID" value="XM_005818746.1"/>
</dbReference>
<reference evidence="2 4" key="1">
    <citation type="journal article" date="2012" name="Nature">
        <title>Algal genomes reveal evolutionary mosaicism and the fate of nucleomorphs.</title>
        <authorList>
            <consortium name="DOE Joint Genome Institute"/>
            <person name="Curtis B.A."/>
            <person name="Tanifuji G."/>
            <person name="Burki F."/>
            <person name="Gruber A."/>
            <person name="Irimia M."/>
            <person name="Maruyama S."/>
            <person name="Arias M.C."/>
            <person name="Ball S.G."/>
            <person name="Gile G.H."/>
            <person name="Hirakawa Y."/>
            <person name="Hopkins J.F."/>
            <person name="Kuo A."/>
            <person name="Rensing S.A."/>
            <person name="Schmutz J."/>
            <person name="Symeonidi A."/>
            <person name="Elias M."/>
            <person name="Eveleigh R.J."/>
            <person name="Herman E.K."/>
            <person name="Klute M.J."/>
            <person name="Nakayama T."/>
            <person name="Obornik M."/>
            <person name="Reyes-Prieto A."/>
            <person name="Armbrust E.V."/>
            <person name="Aves S.J."/>
            <person name="Beiko R.G."/>
            <person name="Coutinho P."/>
            <person name="Dacks J.B."/>
            <person name="Durnford D.G."/>
            <person name="Fast N.M."/>
            <person name="Green B.R."/>
            <person name="Grisdale C.J."/>
            <person name="Hempel F."/>
            <person name="Henrissat B."/>
            <person name="Hoppner M.P."/>
            <person name="Ishida K."/>
            <person name="Kim E."/>
            <person name="Koreny L."/>
            <person name="Kroth P.G."/>
            <person name="Liu Y."/>
            <person name="Malik S.B."/>
            <person name="Maier U.G."/>
            <person name="McRose D."/>
            <person name="Mock T."/>
            <person name="Neilson J.A."/>
            <person name="Onodera N.T."/>
            <person name="Poole A.M."/>
            <person name="Pritham E.J."/>
            <person name="Richards T.A."/>
            <person name="Rocap G."/>
            <person name="Roy S.W."/>
            <person name="Sarai C."/>
            <person name="Schaack S."/>
            <person name="Shirato S."/>
            <person name="Slamovits C.H."/>
            <person name="Spencer D.F."/>
            <person name="Suzuki S."/>
            <person name="Worden A.Z."/>
            <person name="Zauner S."/>
            <person name="Barry K."/>
            <person name="Bell C."/>
            <person name="Bharti A.K."/>
            <person name="Crow J.A."/>
            <person name="Grimwood J."/>
            <person name="Kramer R."/>
            <person name="Lindquist E."/>
            <person name="Lucas S."/>
            <person name="Salamov A."/>
            <person name="McFadden G.I."/>
            <person name="Lane C.E."/>
            <person name="Keeling P.J."/>
            <person name="Gray M.W."/>
            <person name="Grigoriev I.V."/>
            <person name="Archibald J.M."/>
        </authorList>
    </citation>
    <scope>NUCLEOTIDE SEQUENCE</scope>
    <source>
        <strain evidence="2 4">CCMP2712</strain>
    </source>
</reference>
<feature type="compositionally biased region" description="Basic and acidic residues" evidence="1">
    <location>
        <begin position="37"/>
        <end position="49"/>
    </location>
</feature>
<organism evidence="2">
    <name type="scientific">Guillardia theta (strain CCMP2712)</name>
    <name type="common">Cryptophyte</name>
    <dbReference type="NCBI Taxonomy" id="905079"/>
    <lineage>
        <taxon>Eukaryota</taxon>
        <taxon>Cryptophyceae</taxon>
        <taxon>Pyrenomonadales</taxon>
        <taxon>Geminigeraceae</taxon>
        <taxon>Guillardia</taxon>
    </lineage>
</organism>
<evidence type="ECO:0000313" key="2">
    <source>
        <dbReference type="EMBL" id="EKX31823.1"/>
    </source>
</evidence>
<proteinExistence type="predicted"/>
<feature type="region of interest" description="Disordered" evidence="1">
    <location>
        <begin position="1"/>
        <end position="68"/>
    </location>
</feature>
<dbReference type="HOGENOM" id="CLU_2799381_0_0_1"/>
<reference evidence="4" key="2">
    <citation type="submission" date="2012-11" db="EMBL/GenBank/DDBJ databases">
        <authorList>
            <person name="Kuo A."/>
            <person name="Curtis B.A."/>
            <person name="Tanifuji G."/>
            <person name="Burki F."/>
            <person name="Gruber A."/>
            <person name="Irimia M."/>
            <person name="Maruyama S."/>
            <person name="Arias M.C."/>
            <person name="Ball S.G."/>
            <person name="Gile G.H."/>
            <person name="Hirakawa Y."/>
            <person name="Hopkins J.F."/>
            <person name="Rensing S.A."/>
            <person name="Schmutz J."/>
            <person name="Symeonidi A."/>
            <person name="Elias M."/>
            <person name="Eveleigh R.J."/>
            <person name="Herman E.K."/>
            <person name="Klute M.J."/>
            <person name="Nakayama T."/>
            <person name="Obornik M."/>
            <person name="Reyes-Prieto A."/>
            <person name="Armbrust E.V."/>
            <person name="Aves S.J."/>
            <person name="Beiko R.G."/>
            <person name="Coutinho P."/>
            <person name="Dacks J.B."/>
            <person name="Durnford D.G."/>
            <person name="Fast N.M."/>
            <person name="Green B.R."/>
            <person name="Grisdale C."/>
            <person name="Hempe F."/>
            <person name="Henrissat B."/>
            <person name="Hoppner M.P."/>
            <person name="Ishida K.-I."/>
            <person name="Kim E."/>
            <person name="Koreny L."/>
            <person name="Kroth P.G."/>
            <person name="Liu Y."/>
            <person name="Malik S.-B."/>
            <person name="Maier U.G."/>
            <person name="McRose D."/>
            <person name="Mock T."/>
            <person name="Neilson J.A."/>
            <person name="Onodera N.T."/>
            <person name="Poole A.M."/>
            <person name="Pritham E.J."/>
            <person name="Richards T.A."/>
            <person name="Rocap G."/>
            <person name="Roy S.W."/>
            <person name="Sarai C."/>
            <person name="Schaack S."/>
            <person name="Shirato S."/>
            <person name="Slamovits C.H."/>
            <person name="Spencer D.F."/>
            <person name="Suzuki S."/>
            <person name="Worden A.Z."/>
            <person name="Zauner S."/>
            <person name="Barry K."/>
            <person name="Bell C."/>
            <person name="Bharti A.K."/>
            <person name="Crow J.A."/>
            <person name="Grimwood J."/>
            <person name="Kramer R."/>
            <person name="Lindquist E."/>
            <person name="Lucas S."/>
            <person name="Salamov A."/>
            <person name="McFadden G.I."/>
            <person name="Lane C.E."/>
            <person name="Keeling P.J."/>
            <person name="Gray M.W."/>
            <person name="Grigoriev I.V."/>
            <person name="Archibald J.M."/>
        </authorList>
    </citation>
    <scope>NUCLEOTIDE SEQUENCE</scope>
    <source>
        <strain evidence="4">CCMP2712</strain>
    </source>
</reference>
<reference evidence="3" key="3">
    <citation type="submission" date="2015-06" db="UniProtKB">
        <authorList>
            <consortium name="EnsemblProtists"/>
        </authorList>
    </citation>
    <scope>IDENTIFICATION</scope>
</reference>
<protein>
    <submittedName>
        <fullName evidence="2 3">Uncharacterized protein</fullName>
    </submittedName>
</protein>
<dbReference type="EMBL" id="JH993233">
    <property type="protein sequence ID" value="EKX31823.1"/>
    <property type="molecule type" value="Genomic_DNA"/>
</dbReference>
<dbReference type="EnsemblProtists" id="EKX31823">
    <property type="protein sequence ID" value="EKX31823"/>
    <property type="gene ID" value="GUITHDRAFT_156477"/>
</dbReference>
<dbReference type="Proteomes" id="UP000011087">
    <property type="component" value="Unassembled WGS sequence"/>
</dbReference>
<evidence type="ECO:0000313" key="4">
    <source>
        <dbReference type="Proteomes" id="UP000011087"/>
    </source>
</evidence>
<keyword evidence="4" id="KW-1185">Reference proteome</keyword>
<sequence length="68" mass="7747">MSYPFSSAAVVPESCWGEERKQGQEEEEGEEEGEEMEKEKEQRLEEKPELVVLANSSDAFHRSRPCTG</sequence>
<accession>L1I6E6</accession>
<dbReference type="GeneID" id="17288541"/>
<evidence type="ECO:0000256" key="1">
    <source>
        <dbReference type="SAM" id="MobiDB-lite"/>
    </source>
</evidence>
<evidence type="ECO:0000313" key="3">
    <source>
        <dbReference type="EnsemblProtists" id="EKX31823"/>
    </source>
</evidence>
<gene>
    <name evidence="2" type="ORF">GUITHDRAFT_156477</name>
</gene>
<feature type="compositionally biased region" description="Acidic residues" evidence="1">
    <location>
        <begin position="25"/>
        <end position="36"/>
    </location>
</feature>
<dbReference type="AlphaFoldDB" id="L1I6E6"/>
<name>L1I6E6_GUITC</name>
<dbReference type="KEGG" id="gtt:GUITHDRAFT_156477"/>